<evidence type="ECO:0008006" key="3">
    <source>
        <dbReference type="Google" id="ProtNLM"/>
    </source>
</evidence>
<dbReference type="Pfam" id="PF08795">
    <property type="entry name" value="DUF1796"/>
    <property type="match status" value="1"/>
</dbReference>
<accession>A0A552V3N0</accession>
<comment type="caution">
    <text evidence="1">The sequence shown here is derived from an EMBL/GenBank/DDBJ whole genome shotgun (WGS) entry which is preliminary data.</text>
</comment>
<evidence type="ECO:0000313" key="1">
    <source>
        <dbReference type="EMBL" id="TRW25090.1"/>
    </source>
</evidence>
<dbReference type="OrthoDB" id="1347708at2"/>
<dbReference type="RefSeq" id="WP_143372674.1">
    <property type="nucleotide sequence ID" value="NZ_VJVZ01000004.1"/>
</dbReference>
<dbReference type="Proteomes" id="UP000320643">
    <property type="component" value="Unassembled WGS sequence"/>
</dbReference>
<dbReference type="EMBL" id="VJVZ01000004">
    <property type="protein sequence ID" value="TRW25090.1"/>
    <property type="molecule type" value="Genomic_DNA"/>
</dbReference>
<organism evidence="1 2">
    <name type="scientific">Flavobacterium zepuense</name>
    <dbReference type="NCBI Taxonomy" id="2593302"/>
    <lineage>
        <taxon>Bacteria</taxon>
        <taxon>Pseudomonadati</taxon>
        <taxon>Bacteroidota</taxon>
        <taxon>Flavobacteriia</taxon>
        <taxon>Flavobacteriales</taxon>
        <taxon>Flavobacteriaceae</taxon>
        <taxon>Flavobacterium</taxon>
    </lineage>
</organism>
<sequence length="242" mass="28133">MRIPLLYIPKTGIKKFLYIDKQYNASRLILPIGCDCHPAYCLQKLHIRQHSFPFDWLNITPVKTISYVLENINTNFIFFLENLAPNDAGNIVSATYPFAEFIHEKDLDTNPKTQQKFVRRQKRFLEVLANEPVDLLLNIPASEIQSQQDVDYFHQSVTDLAAAIKSNDRICIYIRYDENLNENAVLTNTFTTQLLKLPKVTITQYCRSFSHYGIWGNPNKYPQILASLGIKLQKKFPKIYIK</sequence>
<keyword evidence="2" id="KW-1185">Reference proteome</keyword>
<proteinExistence type="predicted"/>
<dbReference type="InterPro" id="IPR014903">
    <property type="entry name" value="DUF1796"/>
</dbReference>
<name>A0A552V3N0_9FLAO</name>
<evidence type="ECO:0000313" key="2">
    <source>
        <dbReference type="Proteomes" id="UP000320643"/>
    </source>
</evidence>
<reference evidence="1 2" key="1">
    <citation type="submission" date="2019-07" db="EMBL/GenBank/DDBJ databases">
        <title>Flavobacterium sp. nov., isolated from glacier ice.</title>
        <authorList>
            <person name="Liu Q."/>
            <person name="Xin Y.-H."/>
        </authorList>
    </citation>
    <scope>NUCLEOTIDE SEQUENCE [LARGE SCALE GENOMIC DNA]</scope>
    <source>
        <strain evidence="1 2">ZT4R6</strain>
    </source>
</reference>
<protein>
    <recommendedName>
        <fullName evidence="3">Papain-like cysteine peptidase</fullName>
    </recommendedName>
</protein>
<gene>
    <name evidence="1" type="ORF">FMM05_07180</name>
</gene>
<dbReference type="AlphaFoldDB" id="A0A552V3N0"/>